<dbReference type="InterPro" id="IPR036047">
    <property type="entry name" value="F-box-like_dom_sf"/>
</dbReference>
<accession>A0A835F8X9</accession>
<proteinExistence type="predicted"/>
<dbReference type="InterPro" id="IPR001810">
    <property type="entry name" value="F-box_dom"/>
</dbReference>
<dbReference type="PROSITE" id="PS50181">
    <property type="entry name" value="FBOX"/>
    <property type="match status" value="1"/>
</dbReference>
<protein>
    <recommendedName>
        <fullName evidence="1">F-box domain-containing protein</fullName>
    </recommendedName>
</protein>
<evidence type="ECO:0000313" key="3">
    <source>
        <dbReference type="Proteomes" id="UP000636709"/>
    </source>
</evidence>
<name>A0A835F8X9_9POAL</name>
<dbReference type="CDD" id="cd22157">
    <property type="entry name" value="F-box_AtFBW1-like"/>
    <property type="match status" value="1"/>
</dbReference>
<organism evidence="2 3">
    <name type="scientific">Digitaria exilis</name>
    <dbReference type="NCBI Taxonomy" id="1010633"/>
    <lineage>
        <taxon>Eukaryota</taxon>
        <taxon>Viridiplantae</taxon>
        <taxon>Streptophyta</taxon>
        <taxon>Embryophyta</taxon>
        <taxon>Tracheophyta</taxon>
        <taxon>Spermatophyta</taxon>
        <taxon>Magnoliopsida</taxon>
        <taxon>Liliopsida</taxon>
        <taxon>Poales</taxon>
        <taxon>Poaceae</taxon>
        <taxon>PACMAD clade</taxon>
        <taxon>Panicoideae</taxon>
        <taxon>Panicodae</taxon>
        <taxon>Paniceae</taxon>
        <taxon>Anthephorinae</taxon>
        <taxon>Digitaria</taxon>
    </lineage>
</organism>
<dbReference type="AlphaFoldDB" id="A0A835F8X9"/>
<feature type="domain" description="F-box" evidence="1">
    <location>
        <begin position="8"/>
        <end position="45"/>
    </location>
</feature>
<comment type="caution">
    <text evidence="2">The sequence shown here is derived from an EMBL/GenBank/DDBJ whole genome shotgun (WGS) entry which is preliminary data.</text>
</comment>
<sequence length="111" mass="11921">MAASSPAASNIGALPLDAIYEILLRLPAKLLCLLRAVCRPWRALLFGPQFAAAHSARHPDPLIVAGYAENEGNGMNVDIMDMSGQQGRSCVFGGPGRNQNWRPLINTSTTF</sequence>
<keyword evidence="3" id="KW-1185">Reference proteome</keyword>
<reference evidence="2" key="1">
    <citation type="submission" date="2020-07" db="EMBL/GenBank/DDBJ databases">
        <title>Genome sequence and genetic diversity analysis of an under-domesticated orphan crop, white fonio (Digitaria exilis).</title>
        <authorList>
            <person name="Bennetzen J.L."/>
            <person name="Chen S."/>
            <person name="Ma X."/>
            <person name="Wang X."/>
            <person name="Yssel A.E.J."/>
            <person name="Chaluvadi S.R."/>
            <person name="Johnson M."/>
            <person name="Gangashetty P."/>
            <person name="Hamidou F."/>
            <person name="Sanogo M.D."/>
            <person name="Zwaenepoel A."/>
            <person name="Wallace J."/>
            <person name="Van De Peer Y."/>
            <person name="Van Deynze A."/>
        </authorList>
    </citation>
    <scope>NUCLEOTIDE SEQUENCE</scope>
    <source>
        <tissue evidence="2">Leaves</tissue>
    </source>
</reference>
<dbReference type="OrthoDB" id="1631251at2759"/>
<dbReference type="SMART" id="SM00256">
    <property type="entry name" value="FBOX"/>
    <property type="match status" value="1"/>
</dbReference>
<dbReference type="EMBL" id="JACEFO010001605">
    <property type="protein sequence ID" value="KAF8731974.1"/>
    <property type="molecule type" value="Genomic_DNA"/>
</dbReference>
<dbReference type="SUPFAM" id="SSF81383">
    <property type="entry name" value="F-box domain"/>
    <property type="match status" value="1"/>
</dbReference>
<gene>
    <name evidence="2" type="ORF">HU200_015924</name>
</gene>
<dbReference type="Proteomes" id="UP000636709">
    <property type="component" value="Unassembled WGS sequence"/>
</dbReference>
<dbReference type="Gene3D" id="1.20.1280.50">
    <property type="match status" value="1"/>
</dbReference>
<evidence type="ECO:0000259" key="1">
    <source>
        <dbReference type="PROSITE" id="PS50181"/>
    </source>
</evidence>
<evidence type="ECO:0000313" key="2">
    <source>
        <dbReference type="EMBL" id="KAF8731974.1"/>
    </source>
</evidence>
<dbReference type="Pfam" id="PF00646">
    <property type="entry name" value="F-box"/>
    <property type="match status" value="1"/>
</dbReference>